<dbReference type="PANTHER" id="PTHR30111">
    <property type="entry name" value="33 KDA CHAPERONIN"/>
    <property type="match status" value="1"/>
</dbReference>
<evidence type="ECO:0000256" key="2">
    <source>
        <dbReference type="ARBA" id="ARBA00022833"/>
    </source>
</evidence>
<dbReference type="InterPro" id="IPR016154">
    <property type="entry name" value="Heat_shock_Hsp33_C"/>
</dbReference>
<dbReference type="CDD" id="cd00498">
    <property type="entry name" value="Hsp33"/>
    <property type="match status" value="1"/>
</dbReference>
<sequence>MSRDHIVRALLPEHDLRVLVAFATGVSQHAASIHRCEPTAAMVLSQILTGAALVGGLGKGEQRVTLQLEGNGPLKGMFAEGSAEGNLRAYVRAERVDFPGRDPSNLEYSIGPEGYVSVLRELPTGEFYRGSVGLDFQRLDRNLERYFEASDQVPTAVAIEVEADEARMPSRAVGLLVQRLPGGDDAALATIVERLRDGALRRELGRTDRGGTQLALPVLEGFGPLDVLEDIPLSYRCTCSRERAERGVIAAGEDEILSMVATDKGAELSCEFCKTVYRFTAEELLGLLDSMRPGGEG</sequence>
<dbReference type="PANTHER" id="PTHR30111:SF1">
    <property type="entry name" value="33 KDA CHAPERONIN"/>
    <property type="match status" value="1"/>
</dbReference>
<proteinExistence type="predicted"/>
<evidence type="ECO:0000313" key="7">
    <source>
        <dbReference type="Proteomes" id="UP000055590"/>
    </source>
</evidence>
<dbReference type="STRING" id="1391653.AKJ08_0066"/>
<dbReference type="RefSeq" id="WP_050724240.1">
    <property type="nucleotide sequence ID" value="NZ_CP012332.1"/>
</dbReference>
<keyword evidence="2" id="KW-0862">Zinc</keyword>
<dbReference type="GO" id="GO:0005737">
    <property type="term" value="C:cytoplasm"/>
    <property type="evidence" value="ECO:0007669"/>
    <property type="project" value="InterPro"/>
</dbReference>
<evidence type="ECO:0000256" key="5">
    <source>
        <dbReference type="ARBA" id="ARBA00023284"/>
    </source>
</evidence>
<dbReference type="SUPFAM" id="SSF118352">
    <property type="entry name" value="HSP33 redox switch-like"/>
    <property type="match status" value="1"/>
</dbReference>
<dbReference type="GO" id="GO:0042026">
    <property type="term" value="P:protein refolding"/>
    <property type="evidence" value="ECO:0007669"/>
    <property type="project" value="TreeGrafter"/>
</dbReference>
<accession>A0A0K1P999</accession>
<name>A0A0K1P999_9BACT</name>
<dbReference type="GO" id="GO:0051082">
    <property type="term" value="F:unfolded protein binding"/>
    <property type="evidence" value="ECO:0007669"/>
    <property type="project" value="InterPro"/>
</dbReference>
<dbReference type="InterPro" id="IPR016153">
    <property type="entry name" value="Heat_shock_Hsp33_N"/>
</dbReference>
<dbReference type="AlphaFoldDB" id="A0A0K1P999"/>
<protein>
    <submittedName>
        <fullName evidence="6">33 kDa chaperonin</fullName>
    </submittedName>
</protein>
<dbReference type="GO" id="GO:0044183">
    <property type="term" value="F:protein folding chaperone"/>
    <property type="evidence" value="ECO:0007669"/>
    <property type="project" value="TreeGrafter"/>
</dbReference>
<dbReference type="PIRSF" id="PIRSF005261">
    <property type="entry name" value="Heat_shock_Hsp33"/>
    <property type="match status" value="1"/>
</dbReference>
<evidence type="ECO:0000256" key="3">
    <source>
        <dbReference type="ARBA" id="ARBA00023157"/>
    </source>
</evidence>
<evidence type="ECO:0000313" key="6">
    <source>
        <dbReference type="EMBL" id="AKU89679.1"/>
    </source>
</evidence>
<dbReference type="EMBL" id="CP012332">
    <property type="protein sequence ID" value="AKU89679.1"/>
    <property type="molecule type" value="Genomic_DNA"/>
</dbReference>
<keyword evidence="4" id="KW-0143">Chaperone</keyword>
<dbReference type="Gene3D" id="3.90.1280.10">
    <property type="entry name" value="HSP33 redox switch-like"/>
    <property type="match status" value="1"/>
</dbReference>
<dbReference type="Pfam" id="PF01430">
    <property type="entry name" value="HSP33"/>
    <property type="match status" value="1"/>
</dbReference>
<organism evidence="6 7">
    <name type="scientific">Vulgatibacter incomptus</name>
    <dbReference type="NCBI Taxonomy" id="1391653"/>
    <lineage>
        <taxon>Bacteria</taxon>
        <taxon>Pseudomonadati</taxon>
        <taxon>Myxococcota</taxon>
        <taxon>Myxococcia</taxon>
        <taxon>Myxococcales</taxon>
        <taxon>Cystobacterineae</taxon>
        <taxon>Vulgatibacteraceae</taxon>
        <taxon>Vulgatibacter</taxon>
    </lineage>
</organism>
<dbReference type="SUPFAM" id="SSF64397">
    <property type="entry name" value="Hsp33 domain"/>
    <property type="match status" value="1"/>
</dbReference>
<keyword evidence="3" id="KW-1015">Disulfide bond</keyword>
<keyword evidence="1" id="KW-0963">Cytoplasm</keyword>
<evidence type="ECO:0000256" key="1">
    <source>
        <dbReference type="ARBA" id="ARBA00022490"/>
    </source>
</evidence>
<reference evidence="6 7" key="1">
    <citation type="submission" date="2015-08" db="EMBL/GenBank/DDBJ databases">
        <authorList>
            <person name="Babu N.S."/>
            <person name="Beckwith C.J."/>
            <person name="Beseler K.G."/>
            <person name="Brison A."/>
            <person name="Carone J.V."/>
            <person name="Caskin T.P."/>
            <person name="Diamond M."/>
            <person name="Durham M.E."/>
            <person name="Foxe J.M."/>
            <person name="Go M."/>
            <person name="Henderson B.A."/>
            <person name="Jones I.B."/>
            <person name="McGettigan J.A."/>
            <person name="Micheletti S.J."/>
            <person name="Nasrallah M.E."/>
            <person name="Ortiz D."/>
            <person name="Piller C.R."/>
            <person name="Privatt S.R."/>
            <person name="Schneider S.L."/>
            <person name="Sharp S."/>
            <person name="Smith T.C."/>
            <person name="Stanton J.D."/>
            <person name="Ullery H.E."/>
            <person name="Wilson R.J."/>
            <person name="Serrano M.G."/>
            <person name="Buck G."/>
            <person name="Lee V."/>
            <person name="Wang Y."/>
            <person name="Carvalho R."/>
            <person name="Voegtly L."/>
            <person name="Shi R."/>
            <person name="Duckworth R."/>
            <person name="Johnson A."/>
            <person name="Loviza R."/>
            <person name="Walstead R."/>
            <person name="Shah Z."/>
            <person name="Kiflezghi M."/>
            <person name="Wade K."/>
            <person name="Ball S.L."/>
            <person name="Bradley K.W."/>
            <person name="Asai D.J."/>
            <person name="Bowman C.A."/>
            <person name="Russell D.A."/>
            <person name="Pope W.H."/>
            <person name="Jacobs-Sera D."/>
            <person name="Hendrix R.W."/>
            <person name="Hatfull G.F."/>
        </authorList>
    </citation>
    <scope>NUCLEOTIDE SEQUENCE [LARGE SCALE GENOMIC DNA]</scope>
    <source>
        <strain evidence="6 7">DSM 27710</strain>
    </source>
</reference>
<evidence type="ECO:0000256" key="4">
    <source>
        <dbReference type="ARBA" id="ARBA00023186"/>
    </source>
</evidence>
<dbReference type="KEGG" id="vin:AKJ08_0066"/>
<keyword evidence="7" id="KW-1185">Reference proteome</keyword>
<dbReference type="Proteomes" id="UP000055590">
    <property type="component" value="Chromosome"/>
</dbReference>
<gene>
    <name evidence="6" type="ORF">AKJ08_0066</name>
</gene>
<keyword evidence="5" id="KW-0676">Redox-active center</keyword>
<dbReference type="Gene3D" id="3.55.30.10">
    <property type="entry name" value="Hsp33 domain"/>
    <property type="match status" value="1"/>
</dbReference>
<dbReference type="InterPro" id="IPR000397">
    <property type="entry name" value="Heat_shock_Hsp33"/>
</dbReference>